<keyword evidence="8" id="KW-1133">Transmembrane helix</keyword>
<dbReference type="InterPro" id="IPR036396">
    <property type="entry name" value="Cyt_P450_sf"/>
</dbReference>
<keyword evidence="13" id="KW-0325">Glycoprotein</keyword>
<evidence type="ECO:0000256" key="3">
    <source>
        <dbReference type="ARBA" id="ARBA00005179"/>
    </source>
</evidence>
<evidence type="ECO:0000256" key="9">
    <source>
        <dbReference type="ARBA" id="ARBA00023002"/>
    </source>
</evidence>
<evidence type="ECO:0000256" key="8">
    <source>
        <dbReference type="ARBA" id="ARBA00022989"/>
    </source>
</evidence>
<keyword evidence="7 14" id="KW-0479">Metal-binding</keyword>
<dbReference type="Pfam" id="PF00067">
    <property type="entry name" value="p450"/>
    <property type="match status" value="2"/>
</dbReference>
<dbReference type="InterPro" id="IPR050364">
    <property type="entry name" value="Cytochrome_P450_fung"/>
</dbReference>
<feature type="binding site" description="axial binding residue" evidence="14">
    <location>
        <position position="478"/>
    </location>
    <ligand>
        <name>heme</name>
        <dbReference type="ChEBI" id="CHEBI:30413"/>
    </ligand>
    <ligandPart>
        <name>Fe</name>
        <dbReference type="ChEBI" id="CHEBI:18248"/>
    </ligandPart>
</feature>
<dbReference type="InterPro" id="IPR002401">
    <property type="entry name" value="Cyt_P450_E_grp-I"/>
</dbReference>
<dbReference type="PROSITE" id="PS00086">
    <property type="entry name" value="CYTOCHROME_P450"/>
    <property type="match status" value="1"/>
</dbReference>
<keyword evidence="17" id="KW-1185">Reference proteome</keyword>
<evidence type="ECO:0000256" key="2">
    <source>
        <dbReference type="ARBA" id="ARBA00004167"/>
    </source>
</evidence>
<dbReference type="PANTHER" id="PTHR46300:SF2">
    <property type="entry name" value="CYTOCHROME P450 MONOOXYGENASE ALNH-RELATED"/>
    <property type="match status" value="1"/>
</dbReference>
<dbReference type="PRINTS" id="PR00463">
    <property type="entry name" value="EP450I"/>
</dbReference>
<dbReference type="AlphaFoldDB" id="A0AAD6X5G4"/>
<comment type="caution">
    <text evidence="16">The sequence shown here is derived from an EMBL/GenBank/DDBJ whole genome shotgun (WGS) entry which is preliminary data.</text>
</comment>
<sequence>MAATLLSAVILGCFLLLLLRIGRRERGLPPGPSTVPLLGNLHLLPNAAEMPFKFMEWSRKYGDIISVKSGSSTMIILSSPRAIKEVVDKQGWASSSRPVNYLAGVAAGGYHILFAQDTPQLRNLKKAIARFFSLMNSLSRVPVQAAESTQLLHELMTQPENFDASIRRYTHSIAMVRMEAFEKNIADREEDYDLRATSTFFDLAADASMLHRFLHIQLPGVYPPIDLLPVLKYLPERWAPWRAACRRSNSEMAAFHLHFASAAEARSAERGESFMDFISGMDLSAEEYDIFSHTGFALVEAGSDTNSAFVLSLVLVLSIYPEHQERARREIEAVVGTARLPELADFGHMPFVEALIREIIRIRPSFPIGVPHLATEDIRASFACQFARDAFPNGVAVVVQGLRRAEGRYGHLEYVYVVFAWQTVLIRVPDSVFHSPEIFEEPEVFNPDRFLKSEHGTRPGMDADFRDNFLFGGGRRICPGQYAARGTMQLTTMRLIWAFRFGSAVNPKTGQPEFVVMPYPFECAIEPRSNERRELVEQAFNDSRSLLQRYEH</sequence>
<keyword evidence="12" id="KW-0472">Membrane</keyword>
<evidence type="ECO:0000256" key="11">
    <source>
        <dbReference type="ARBA" id="ARBA00023033"/>
    </source>
</evidence>
<dbReference type="InterPro" id="IPR001128">
    <property type="entry name" value="Cyt_P450"/>
</dbReference>
<comment type="similarity">
    <text evidence="4 15">Belongs to the cytochrome P450 family.</text>
</comment>
<dbReference type="SUPFAM" id="SSF48264">
    <property type="entry name" value="Cytochrome P450"/>
    <property type="match status" value="1"/>
</dbReference>
<comment type="pathway">
    <text evidence="3">Secondary metabolite biosynthesis.</text>
</comment>
<evidence type="ECO:0000256" key="5">
    <source>
        <dbReference type="ARBA" id="ARBA00022617"/>
    </source>
</evidence>
<dbReference type="GO" id="GO:0020037">
    <property type="term" value="F:heme binding"/>
    <property type="evidence" value="ECO:0007669"/>
    <property type="project" value="InterPro"/>
</dbReference>
<organism evidence="16 17">
    <name type="scientific">Mycena alexandri</name>
    <dbReference type="NCBI Taxonomy" id="1745969"/>
    <lineage>
        <taxon>Eukaryota</taxon>
        <taxon>Fungi</taxon>
        <taxon>Dikarya</taxon>
        <taxon>Basidiomycota</taxon>
        <taxon>Agaricomycotina</taxon>
        <taxon>Agaricomycetes</taxon>
        <taxon>Agaricomycetidae</taxon>
        <taxon>Agaricales</taxon>
        <taxon>Marasmiineae</taxon>
        <taxon>Mycenaceae</taxon>
        <taxon>Mycena</taxon>
    </lineage>
</organism>
<gene>
    <name evidence="16" type="ORF">C8F04DRAFT_1254624</name>
</gene>
<keyword evidence="5 14" id="KW-0349">Heme</keyword>
<evidence type="ECO:0000256" key="1">
    <source>
        <dbReference type="ARBA" id="ARBA00001971"/>
    </source>
</evidence>
<comment type="cofactor">
    <cofactor evidence="1 14">
        <name>heme</name>
        <dbReference type="ChEBI" id="CHEBI:30413"/>
    </cofactor>
</comment>
<keyword evidence="6" id="KW-0812">Transmembrane</keyword>
<keyword evidence="9 15" id="KW-0560">Oxidoreductase</keyword>
<dbReference type="GO" id="GO:0005506">
    <property type="term" value="F:iron ion binding"/>
    <property type="evidence" value="ECO:0007669"/>
    <property type="project" value="InterPro"/>
</dbReference>
<accession>A0AAD6X5G4</accession>
<evidence type="ECO:0000256" key="4">
    <source>
        <dbReference type="ARBA" id="ARBA00010617"/>
    </source>
</evidence>
<dbReference type="GO" id="GO:0004497">
    <property type="term" value="F:monooxygenase activity"/>
    <property type="evidence" value="ECO:0007669"/>
    <property type="project" value="UniProtKB-KW"/>
</dbReference>
<dbReference type="GO" id="GO:0016020">
    <property type="term" value="C:membrane"/>
    <property type="evidence" value="ECO:0007669"/>
    <property type="project" value="UniProtKB-SubCell"/>
</dbReference>
<reference evidence="16" key="1">
    <citation type="submission" date="2023-03" db="EMBL/GenBank/DDBJ databases">
        <title>Massive genome expansion in bonnet fungi (Mycena s.s.) driven by repeated elements and novel gene families across ecological guilds.</title>
        <authorList>
            <consortium name="Lawrence Berkeley National Laboratory"/>
            <person name="Harder C.B."/>
            <person name="Miyauchi S."/>
            <person name="Viragh M."/>
            <person name="Kuo A."/>
            <person name="Thoen E."/>
            <person name="Andreopoulos B."/>
            <person name="Lu D."/>
            <person name="Skrede I."/>
            <person name="Drula E."/>
            <person name="Henrissat B."/>
            <person name="Morin E."/>
            <person name="Kohler A."/>
            <person name="Barry K."/>
            <person name="LaButti K."/>
            <person name="Morin E."/>
            <person name="Salamov A."/>
            <person name="Lipzen A."/>
            <person name="Mereny Z."/>
            <person name="Hegedus B."/>
            <person name="Baldrian P."/>
            <person name="Stursova M."/>
            <person name="Weitz H."/>
            <person name="Taylor A."/>
            <person name="Grigoriev I.V."/>
            <person name="Nagy L.G."/>
            <person name="Martin F."/>
            <person name="Kauserud H."/>
        </authorList>
    </citation>
    <scope>NUCLEOTIDE SEQUENCE</scope>
    <source>
        <strain evidence="16">CBHHK200</strain>
    </source>
</reference>
<dbReference type="PANTHER" id="PTHR46300">
    <property type="entry name" value="P450, PUTATIVE (EUROFUNG)-RELATED-RELATED"/>
    <property type="match status" value="1"/>
</dbReference>
<dbReference type="Gene3D" id="1.10.630.10">
    <property type="entry name" value="Cytochrome P450"/>
    <property type="match status" value="1"/>
</dbReference>
<name>A0AAD6X5G4_9AGAR</name>
<evidence type="ECO:0000256" key="14">
    <source>
        <dbReference type="PIRSR" id="PIRSR602401-1"/>
    </source>
</evidence>
<protein>
    <submittedName>
        <fullName evidence="16">Cytochrome P450</fullName>
    </submittedName>
</protein>
<comment type="subcellular location">
    <subcellularLocation>
        <location evidence="2">Membrane</location>
        <topology evidence="2">Single-pass membrane protein</topology>
    </subcellularLocation>
</comment>
<keyword evidence="11 15" id="KW-0503">Monooxygenase</keyword>
<evidence type="ECO:0000256" key="12">
    <source>
        <dbReference type="ARBA" id="ARBA00023136"/>
    </source>
</evidence>
<evidence type="ECO:0000313" key="17">
    <source>
        <dbReference type="Proteomes" id="UP001218188"/>
    </source>
</evidence>
<proteinExistence type="inferred from homology"/>
<evidence type="ECO:0000256" key="7">
    <source>
        <dbReference type="ARBA" id="ARBA00022723"/>
    </source>
</evidence>
<evidence type="ECO:0000256" key="13">
    <source>
        <dbReference type="ARBA" id="ARBA00023180"/>
    </source>
</evidence>
<evidence type="ECO:0000313" key="16">
    <source>
        <dbReference type="EMBL" id="KAJ7039818.1"/>
    </source>
</evidence>
<evidence type="ECO:0000256" key="6">
    <source>
        <dbReference type="ARBA" id="ARBA00022692"/>
    </source>
</evidence>
<dbReference type="Proteomes" id="UP001218188">
    <property type="component" value="Unassembled WGS sequence"/>
</dbReference>
<evidence type="ECO:0000256" key="10">
    <source>
        <dbReference type="ARBA" id="ARBA00023004"/>
    </source>
</evidence>
<evidence type="ECO:0000256" key="15">
    <source>
        <dbReference type="RuleBase" id="RU000461"/>
    </source>
</evidence>
<keyword evidence="10 14" id="KW-0408">Iron</keyword>
<dbReference type="GO" id="GO:0016705">
    <property type="term" value="F:oxidoreductase activity, acting on paired donors, with incorporation or reduction of molecular oxygen"/>
    <property type="evidence" value="ECO:0007669"/>
    <property type="project" value="InterPro"/>
</dbReference>
<dbReference type="EMBL" id="JARJCM010000025">
    <property type="protein sequence ID" value="KAJ7039818.1"/>
    <property type="molecule type" value="Genomic_DNA"/>
</dbReference>
<dbReference type="InterPro" id="IPR017972">
    <property type="entry name" value="Cyt_P450_CS"/>
</dbReference>